<evidence type="ECO:0000313" key="7">
    <source>
        <dbReference type="EMBL" id="MCP2260166.1"/>
    </source>
</evidence>
<evidence type="ECO:0000256" key="5">
    <source>
        <dbReference type="ARBA" id="ARBA00023002"/>
    </source>
</evidence>
<evidence type="ECO:0000259" key="6">
    <source>
        <dbReference type="PROSITE" id="PS51387"/>
    </source>
</evidence>
<dbReference type="EMBL" id="JAMTCP010000024">
    <property type="protein sequence ID" value="MCP2260166.1"/>
    <property type="molecule type" value="Genomic_DNA"/>
</dbReference>
<dbReference type="InterPro" id="IPR006094">
    <property type="entry name" value="Oxid_FAD_bind_N"/>
</dbReference>
<dbReference type="Proteomes" id="UP001205311">
    <property type="component" value="Unassembled WGS sequence"/>
</dbReference>
<organism evidence="7 8">
    <name type="scientific">Streptoalloteichus tenebrarius (strain ATCC 17920 / DSM 40477 / JCM 4838 / CBS 697.72 / NBRC 16177 / NCIMB 11028 / NRRL B-12390 / A12253. 1 / ISP 5477)</name>
    <name type="common">Streptomyces tenebrarius</name>
    <dbReference type="NCBI Taxonomy" id="1933"/>
    <lineage>
        <taxon>Bacteria</taxon>
        <taxon>Bacillati</taxon>
        <taxon>Actinomycetota</taxon>
        <taxon>Actinomycetes</taxon>
        <taxon>Pseudonocardiales</taxon>
        <taxon>Pseudonocardiaceae</taxon>
        <taxon>Streptoalloteichus</taxon>
    </lineage>
</organism>
<dbReference type="Pfam" id="PF01565">
    <property type="entry name" value="FAD_binding_4"/>
    <property type="match status" value="1"/>
</dbReference>
<name>A0ABT1HXE3_STRSD</name>
<evidence type="ECO:0000256" key="2">
    <source>
        <dbReference type="ARBA" id="ARBA00005466"/>
    </source>
</evidence>
<comment type="caution">
    <text evidence="7">The sequence shown here is derived from an EMBL/GenBank/DDBJ whole genome shotgun (WGS) entry which is preliminary data.</text>
</comment>
<reference evidence="7 8" key="1">
    <citation type="submission" date="2022-06" db="EMBL/GenBank/DDBJ databases">
        <title>Genomic Encyclopedia of Archaeal and Bacterial Type Strains, Phase II (KMG-II): from individual species to whole genera.</title>
        <authorList>
            <person name="Goeker M."/>
        </authorList>
    </citation>
    <scope>NUCLEOTIDE SEQUENCE [LARGE SCALE GENOMIC DNA]</scope>
    <source>
        <strain evidence="7 8">DSM 40477</strain>
    </source>
</reference>
<comment type="cofactor">
    <cofactor evidence="1">
        <name>FAD</name>
        <dbReference type="ChEBI" id="CHEBI:57692"/>
    </cofactor>
</comment>
<keyword evidence="3" id="KW-0285">Flavoprotein</keyword>
<dbReference type="InterPro" id="IPR036318">
    <property type="entry name" value="FAD-bd_PCMH-like_sf"/>
</dbReference>
<dbReference type="InterPro" id="IPR006093">
    <property type="entry name" value="Oxy_OxRdtase_FAD_BS"/>
</dbReference>
<dbReference type="Gene3D" id="3.30.465.10">
    <property type="match status" value="1"/>
</dbReference>
<dbReference type="InterPro" id="IPR016169">
    <property type="entry name" value="FAD-bd_PCMH_sub2"/>
</dbReference>
<proteinExistence type="inferred from homology"/>
<dbReference type="Gene3D" id="3.30.43.10">
    <property type="entry name" value="Uridine Diphospho-n-acetylenolpyruvylglucosamine Reductase, domain 2"/>
    <property type="match status" value="1"/>
</dbReference>
<dbReference type="SUPFAM" id="SSF56176">
    <property type="entry name" value="FAD-binding/transporter-associated domain-like"/>
    <property type="match status" value="1"/>
</dbReference>
<dbReference type="PROSITE" id="PS00862">
    <property type="entry name" value="OX2_COVAL_FAD"/>
    <property type="match status" value="1"/>
</dbReference>
<dbReference type="PANTHER" id="PTHR42973:SF39">
    <property type="entry name" value="FAD-BINDING PCMH-TYPE DOMAIN-CONTAINING PROTEIN"/>
    <property type="match status" value="1"/>
</dbReference>
<gene>
    <name evidence="7" type="ORF">LX15_003879</name>
</gene>
<evidence type="ECO:0000256" key="4">
    <source>
        <dbReference type="ARBA" id="ARBA00022827"/>
    </source>
</evidence>
<dbReference type="PANTHER" id="PTHR42973">
    <property type="entry name" value="BINDING OXIDOREDUCTASE, PUTATIVE (AFU_ORTHOLOGUE AFUA_1G17690)-RELATED"/>
    <property type="match status" value="1"/>
</dbReference>
<dbReference type="Pfam" id="PF08031">
    <property type="entry name" value="BBE"/>
    <property type="match status" value="1"/>
</dbReference>
<sequence>MSPEDWAALRRQLTGRLILPGEPGYDLLCRPFNALCDDRVPAAIVRCAGPEDVRRCLDLAAGSGTPVAARSGGHSYPAYSTPRDGLVVDLRDLADVEVRADGVAVVGAGTRLVEVATALAGAGRCLPLGSCPTVGLAGLTLGGGIGMLDRAFGLTADRLRSARVVLPDGRLVTASPDSEPDLFWALRGGGGGNFGVVVSFEFATEAAPDLAVFAMDFPAGSAVEVFGGWQEWITRVPSRMWANCTLTGGAAVGCRVVGCWVGGPDAGRSLLAELVRSVGTSPGQGMFRAADFLTATRHFAGCSEIPPACCRLRDEGGVLPRVGFVASSRVLTRPVGAAALVGLLEGSEGVVVEVDPLGGVIAEVDAAATAFPHRSAFATAQVYATATAEDRVHRTRLVFEVQRGLAELGATGAYINYLDPGQSDWATASYGPNLGRLREIARRYDPDAVLGFPQGLA</sequence>
<comment type="similarity">
    <text evidence="2">Belongs to the oxygen-dependent FAD-linked oxidoreductase family.</text>
</comment>
<protein>
    <submittedName>
        <fullName evidence="7">FAD/FMN-containing dehydrogenase</fullName>
    </submittedName>
</protein>
<evidence type="ECO:0000256" key="3">
    <source>
        <dbReference type="ARBA" id="ARBA00022630"/>
    </source>
</evidence>
<dbReference type="Gene3D" id="3.40.462.20">
    <property type="match status" value="1"/>
</dbReference>
<dbReference type="InterPro" id="IPR016167">
    <property type="entry name" value="FAD-bd_PCMH_sub1"/>
</dbReference>
<feature type="domain" description="FAD-binding PCMH-type" evidence="6">
    <location>
        <begin position="37"/>
        <end position="207"/>
    </location>
</feature>
<dbReference type="RefSeq" id="WP_253671040.1">
    <property type="nucleotide sequence ID" value="NZ_JAMTCP010000024.1"/>
</dbReference>
<keyword evidence="5" id="KW-0560">Oxidoreductase</keyword>
<keyword evidence="4" id="KW-0274">FAD</keyword>
<evidence type="ECO:0000256" key="1">
    <source>
        <dbReference type="ARBA" id="ARBA00001974"/>
    </source>
</evidence>
<dbReference type="InterPro" id="IPR016166">
    <property type="entry name" value="FAD-bd_PCMH"/>
</dbReference>
<evidence type="ECO:0000313" key="8">
    <source>
        <dbReference type="Proteomes" id="UP001205311"/>
    </source>
</evidence>
<dbReference type="InterPro" id="IPR012951">
    <property type="entry name" value="BBE"/>
</dbReference>
<dbReference type="InterPro" id="IPR050416">
    <property type="entry name" value="FAD-linked_Oxidoreductase"/>
</dbReference>
<keyword evidence="8" id="KW-1185">Reference proteome</keyword>
<dbReference type="PROSITE" id="PS51387">
    <property type="entry name" value="FAD_PCMH"/>
    <property type="match status" value="1"/>
</dbReference>
<accession>A0ABT1HXE3</accession>